<name>A0A8K1FM61_PYTOL</name>
<keyword evidence="4" id="KW-1185">Reference proteome</keyword>
<dbReference type="AlphaFoldDB" id="A0A8K1FM61"/>
<sequence length="746" mass="85050">MIESDEETVAAVVAFVDGFYEHEADEKIAEATVNDEVCVSTSTNKANDGGTTQKKHRKPTPAKVLSHNRSRERQRRELLSLREEETALRTRVLEMTMTRAHTAPHKHVGERNDRQMLVSMWKEVASRQKKKRRAAETENTSLRARVMEQQRVIRSLQRLLASQVKENPLASSRLYSPAWRVVCADEDPQRRMQLFNQLIAQLQQIYKTTDTWIDARPSLATDEASPYSDSRLVSVSPSVLAVETVSIRHLPFPFKRTGQAHWNQGVKRLCGALDFFQEEFTVHEAEALSSARAIAYEDDASGSDGIRLRQYAVSQLIVENQRVAIVTASCSDSVHIRRQLLPDMMLDEQYWKVFIPSPSNPDDASLMVSFGRILFDLDAGWASAQQLIPALFTYFTTNVHQYSNMSAEMSEDWILTDTRDGAFPGCAIERLFELHPVNLSLKFYWKELASRQLKKRSAAEAENKSLRERVMEQRRVIKSLQRLLASQVREDPLASARLYSPAWIAICADEDPQRRMQLFGQLTSRLRQVYVATDSWMKTSQRLAKGTNHYSDSRVITLSSSLIAVETVSIHRFPFPFRTTGNAYWNLGVKRLCGTLDFFQEHAMVEGTQTVLSGKAIAYENHANCSDGIQFRTHVASQRIDEDQRIAIVNASCSESMHVKYQHLPELTLDNQLWSVFCPSESTPDDACVMMSFGRVFFDFEAGWANAHHVVPVLFKYFATTIHQYADMSADMIEDWILADKTNRQN</sequence>
<evidence type="ECO:0000256" key="2">
    <source>
        <dbReference type="SAM" id="MobiDB-lite"/>
    </source>
</evidence>
<dbReference type="PANTHER" id="PTHR35796">
    <property type="entry name" value="HYPOTHETICAL CYTOSOLIC PROTEIN"/>
    <property type="match status" value="1"/>
</dbReference>
<feature type="compositionally biased region" description="Basic residues" evidence="2">
    <location>
        <begin position="53"/>
        <end position="68"/>
    </location>
</feature>
<proteinExistence type="predicted"/>
<evidence type="ECO:0000256" key="1">
    <source>
        <dbReference type="SAM" id="Coils"/>
    </source>
</evidence>
<feature type="compositionally biased region" description="Polar residues" evidence="2">
    <location>
        <begin position="42"/>
        <end position="52"/>
    </location>
</feature>
<evidence type="ECO:0000313" key="3">
    <source>
        <dbReference type="EMBL" id="TMW67891.1"/>
    </source>
</evidence>
<organism evidence="3 4">
    <name type="scientific">Pythium oligandrum</name>
    <name type="common">Mycoparasitic fungus</name>
    <dbReference type="NCBI Taxonomy" id="41045"/>
    <lineage>
        <taxon>Eukaryota</taxon>
        <taxon>Sar</taxon>
        <taxon>Stramenopiles</taxon>
        <taxon>Oomycota</taxon>
        <taxon>Peronosporomycetes</taxon>
        <taxon>Pythiales</taxon>
        <taxon>Pythiaceae</taxon>
        <taxon>Pythium</taxon>
    </lineage>
</organism>
<protein>
    <submittedName>
        <fullName evidence="3">Uncharacterized protein</fullName>
    </submittedName>
</protein>
<feature type="coiled-coil region" evidence="1">
    <location>
        <begin position="449"/>
        <end position="483"/>
    </location>
</feature>
<dbReference type="PANTHER" id="PTHR35796:SF3">
    <property type="entry name" value="BHLH DOMAIN-CONTAINING PROTEIN"/>
    <property type="match status" value="1"/>
</dbReference>
<accession>A0A8K1FM61</accession>
<dbReference type="EMBL" id="SPLM01000003">
    <property type="protein sequence ID" value="TMW67891.1"/>
    <property type="molecule type" value="Genomic_DNA"/>
</dbReference>
<evidence type="ECO:0000313" key="4">
    <source>
        <dbReference type="Proteomes" id="UP000794436"/>
    </source>
</evidence>
<gene>
    <name evidence="3" type="ORF">Poli38472_007563</name>
</gene>
<reference evidence="3" key="1">
    <citation type="submission" date="2019-03" db="EMBL/GenBank/DDBJ databases">
        <title>Long read genome sequence of the mycoparasitic Pythium oligandrum ATCC 38472 isolated from sugarbeet rhizosphere.</title>
        <authorList>
            <person name="Gaulin E."/>
        </authorList>
    </citation>
    <scope>NUCLEOTIDE SEQUENCE</scope>
    <source>
        <strain evidence="3">ATCC 38472_TT</strain>
    </source>
</reference>
<feature type="region of interest" description="Disordered" evidence="2">
    <location>
        <begin position="42"/>
        <end position="74"/>
    </location>
</feature>
<comment type="caution">
    <text evidence="3">The sequence shown here is derived from an EMBL/GenBank/DDBJ whole genome shotgun (WGS) entry which is preliminary data.</text>
</comment>
<keyword evidence="1" id="KW-0175">Coiled coil</keyword>
<dbReference type="Proteomes" id="UP000794436">
    <property type="component" value="Unassembled WGS sequence"/>
</dbReference>
<dbReference type="OrthoDB" id="124765at2759"/>